<protein>
    <recommendedName>
        <fullName evidence="2">F-box domain-containing protein</fullName>
    </recommendedName>
</protein>
<dbReference type="InterPro" id="IPR036322">
    <property type="entry name" value="WD40_repeat_dom_sf"/>
</dbReference>
<accession>A0A1J7J5D2</accession>
<dbReference type="Pfam" id="PF12937">
    <property type="entry name" value="F-box-like"/>
    <property type="match status" value="1"/>
</dbReference>
<dbReference type="OrthoDB" id="2095648at2759"/>
<evidence type="ECO:0000313" key="4">
    <source>
        <dbReference type="Proteomes" id="UP000182658"/>
    </source>
</evidence>
<reference evidence="3 4" key="1">
    <citation type="submission" date="2016-10" db="EMBL/GenBank/DDBJ databases">
        <title>Draft genome sequence of Coniochaeta ligniaria NRRL30616, a lignocellulolytic fungus for bioabatement of inhibitors in plant biomass hydrolysates.</title>
        <authorList>
            <consortium name="DOE Joint Genome Institute"/>
            <person name="Jimenez D.J."/>
            <person name="Hector R.E."/>
            <person name="Riley R."/>
            <person name="Sun H."/>
            <person name="Grigoriev I.V."/>
            <person name="Van Elsas J.D."/>
            <person name="Nichols N.N."/>
        </authorList>
    </citation>
    <scope>NUCLEOTIDE SEQUENCE [LARGE SCALE GENOMIC DNA]</scope>
    <source>
        <strain evidence="3 4">NRRL 30616</strain>
    </source>
</reference>
<dbReference type="STRING" id="1408157.A0A1J7J5D2"/>
<dbReference type="SMART" id="SM00726">
    <property type="entry name" value="UIM"/>
    <property type="match status" value="3"/>
</dbReference>
<dbReference type="GO" id="GO:0031593">
    <property type="term" value="F:polyubiquitin modification-dependent protein binding"/>
    <property type="evidence" value="ECO:0007669"/>
    <property type="project" value="TreeGrafter"/>
</dbReference>
<dbReference type="PROSITE" id="PS50330">
    <property type="entry name" value="UIM"/>
    <property type="match status" value="2"/>
</dbReference>
<dbReference type="GO" id="GO:0043161">
    <property type="term" value="P:proteasome-mediated ubiquitin-dependent protein catabolic process"/>
    <property type="evidence" value="ECO:0007669"/>
    <property type="project" value="TreeGrafter"/>
</dbReference>
<feature type="compositionally biased region" description="Polar residues" evidence="1">
    <location>
        <begin position="1"/>
        <end position="14"/>
    </location>
</feature>
<dbReference type="CDD" id="cd09917">
    <property type="entry name" value="F-box_SF"/>
    <property type="match status" value="1"/>
</dbReference>
<sequence>MQQELTAASQVYQTSGSPSSTRSSSQHGFPRSQPNGLDDHSPRSFSVAETASSDGLDADQLEERLRRLSYGSFRSAGNGRPSIAGQRISEYEKALTPSAPRQALGFKVTKRSQSPSDGVQLTDFPNEILTHVLSHLHPDSHAAVALVSKRFYALVTTPHAWRMAFLRYFPGQDVMLRSAEKAGHEVWNEQEDPDLIRSELRYFSRLSPLASWRSEYLLRTRLLRSVARGKPGTNIGGVGSSAKSSQLGKRSSAVLTYNSKLPWTVSNLHAVFSNGKKPPKVISGTAALAVGTSSDPTIGKVDKWGLDDPFAFAQLDEAFPDLEPFGVVGDGPAAVPNVMDVSQPYGILGGEGFPGGRAYYRAASEIRGRYLGHDNAIIDMVPEIPKIPELSEAICSVWIAKSSAIPSVTQSMVGMMTGSTLGVVTTYALNVEASGSRYSNGEITAKWVLSPGVPIVAIKIDDNYNQRRKLLGRVWAVVLNALGEVYYLKDSPTPLLTRAKGEDATRTAWMSGRTAYWELVESTRRRARPDEFDKNAVRGAYSPRSPSNTMNLSRSQVVAEAREIEKFLRHKPSHFRKACEGWDMRRKLEVDFAGGDELGGGEGIFVITCGLENGEPAGITRYTRRAPAGAAVDAEAETEEAAYLSNVGAPASSLFGGPTTDTTSTSIPTYPAAGSGTAVLEGEPQGQATEEWAISVFELKPNFSAEITASAADATTYAVMVAFDDPLLTDSGTSTANTPRTKQSAGEIPGRRARLFAVGTDTGAIYVWNMRAAEARTAIKPLRCIQTDSPEISCLALSALYIIHGGSDGLVQAWDPLASILDPVRTLNAKSSGRVPRHIVNANPVLRHADYSAVGAIYLDPDPAVLRGVLSFGTFIRYWAYNSTHHGTGRKRRARHSDVNGRLASRRLYGTVSGYIAAEEAELRREQEHRAKEQVRLRNRFGVGLGDLTEEEAIRYAELMSQESYMMDEQRRFSASDTGSAADIGETASSAGSSMSSADTLTPEPSVSGRSPAGPSALPVLEEETEDDYEAQIQRAIRLSLMEGVNDAGQSPRGNSSGDYEFPVTIKEKKKKGNASSGSPPTSLGGSDAPTPTVQYGEASRGVFVTAAPLPTNPGINPDEDLELALRLSLEEEETRQATAAAAAAVGLGIQTDEFPPLSPKGKGKGKGLA</sequence>
<feature type="compositionally biased region" description="Low complexity" evidence="1">
    <location>
        <begin position="1076"/>
        <end position="1087"/>
    </location>
</feature>
<dbReference type="Proteomes" id="UP000182658">
    <property type="component" value="Unassembled WGS sequence"/>
</dbReference>
<dbReference type="InterPro" id="IPR001810">
    <property type="entry name" value="F-box_dom"/>
</dbReference>
<dbReference type="InterPro" id="IPR036047">
    <property type="entry name" value="F-box-like_dom_sf"/>
</dbReference>
<dbReference type="AlphaFoldDB" id="A0A1J7J5D2"/>
<dbReference type="Gene3D" id="1.10.287.3990">
    <property type="match status" value="1"/>
</dbReference>
<dbReference type="GO" id="GO:0005829">
    <property type="term" value="C:cytosol"/>
    <property type="evidence" value="ECO:0007669"/>
    <property type="project" value="TreeGrafter"/>
</dbReference>
<dbReference type="InterPro" id="IPR027040">
    <property type="entry name" value="PSMD4"/>
</dbReference>
<feature type="region of interest" description="Disordered" evidence="1">
    <location>
        <begin position="968"/>
        <end position="1030"/>
    </location>
</feature>
<evidence type="ECO:0000313" key="3">
    <source>
        <dbReference type="EMBL" id="OIW28505.1"/>
    </source>
</evidence>
<dbReference type="InterPro" id="IPR015943">
    <property type="entry name" value="WD40/YVTN_repeat-like_dom_sf"/>
</dbReference>
<dbReference type="PANTHER" id="PTHR10223">
    <property type="entry name" value="26S PROTEASOME NON-ATPASE REGULATORY SUBUNIT 4"/>
    <property type="match status" value="1"/>
</dbReference>
<dbReference type="Gene3D" id="2.130.10.10">
    <property type="entry name" value="YVTN repeat-like/Quinoprotein amine dehydrogenase"/>
    <property type="match status" value="1"/>
</dbReference>
<feature type="domain" description="F-box" evidence="2">
    <location>
        <begin position="118"/>
        <end position="164"/>
    </location>
</feature>
<dbReference type="EMBL" id="KV875098">
    <property type="protein sequence ID" value="OIW28505.1"/>
    <property type="molecule type" value="Genomic_DNA"/>
</dbReference>
<dbReference type="GO" id="GO:0008540">
    <property type="term" value="C:proteasome regulatory particle, base subcomplex"/>
    <property type="evidence" value="ECO:0007669"/>
    <property type="project" value="TreeGrafter"/>
</dbReference>
<proteinExistence type="predicted"/>
<gene>
    <name evidence="3" type="ORF">CONLIGDRAFT_380227</name>
</gene>
<dbReference type="PROSITE" id="PS50181">
    <property type="entry name" value="FBOX"/>
    <property type="match status" value="1"/>
</dbReference>
<feature type="region of interest" description="Disordered" evidence="1">
    <location>
        <begin position="1067"/>
        <end position="1097"/>
    </location>
</feature>
<dbReference type="GO" id="GO:0005634">
    <property type="term" value="C:nucleus"/>
    <property type="evidence" value="ECO:0007669"/>
    <property type="project" value="TreeGrafter"/>
</dbReference>
<feature type="compositionally biased region" description="Low complexity" evidence="1">
    <location>
        <begin position="988"/>
        <end position="998"/>
    </location>
</feature>
<feature type="compositionally biased region" description="Acidic residues" evidence="1">
    <location>
        <begin position="1021"/>
        <end position="1030"/>
    </location>
</feature>
<dbReference type="Gene3D" id="1.20.1280.50">
    <property type="match status" value="1"/>
</dbReference>
<evidence type="ECO:0000259" key="2">
    <source>
        <dbReference type="PROSITE" id="PS50181"/>
    </source>
</evidence>
<feature type="compositionally biased region" description="Polar residues" evidence="1">
    <location>
        <begin position="43"/>
        <end position="53"/>
    </location>
</feature>
<dbReference type="SUPFAM" id="SSF50978">
    <property type="entry name" value="WD40 repeat-like"/>
    <property type="match status" value="1"/>
</dbReference>
<keyword evidence="4" id="KW-1185">Reference proteome</keyword>
<dbReference type="InterPro" id="IPR003903">
    <property type="entry name" value="UIM_dom"/>
</dbReference>
<name>A0A1J7J5D2_9PEZI</name>
<organism evidence="3 4">
    <name type="scientific">Coniochaeta ligniaria NRRL 30616</name>
    <dbReference type="NCBI Taxonomy" id="1408157"/>
    <lineage>
        <taxon>Eukaryota</taxon>
        <taxon>Fungi</taxon>
        <taxon>Dikarya</taxon>
        <taxon>Ascomycota</taxon>
        <taxon>Pezizomycotina</taxon>
        <taxon>Sordariomycetes</taxon>
        <taxon>Sordariomycetidae</taxon>
        <taxon>Coniochaetales</taxon>
        <taxon>Coniochaetaceae</taxon>
        <taxon>Coniochaeta</taxon>
    </lineage>
</organism>
<dbReference type="InParanoid" id="A0A1J7J5D2"/>
<feature type="compositionally biased region" description="Low complexity" evidence="1">
    <location>
        <begin position="15"/>
        <end position="25"/>
    </location>
</feature>
<dbReference type="PANTHER" id="PTHR10223:SF2">
    <property type="entry name" value="F-BOX AND WD DOMAIN PROTEIN (AFU_ORTHOLOGUE AFUA_6G11400)"/>
    <property type="match status" value="1"/>
</dbReference>
<dbReference type="SUPFAM" id="SSF81383">
    <property type="entry name" value="F-box domain"/>
    <property type="match status" value="1"/>
</dbReference>
<feature type="compositionally biased region" description="Polar residues" evidence="1">
    <location>
        <begin position="999"/>
        <end position="1009"/>
    </location>
</feature>
<feature type="region of interest" description="Disordered" evidence="1">
    <location>
        <begin position="1"/>
        <end position="60"/>
    </location>
</feature>
<evidence type="ECO:0000256" key="1">
    <source>
        <dbReference type="SAM" id="MobiDB-lite"/>
    </source>
</evidence>